<gene>
    <name evidence="2" type="ORF">OH76DRAFT_1483476</name>
</gene>
<dbReference type="InterPro" id="IPR011333">
    <property type="entry name" value="SKP1/BTB/POZ_sf"/>
</dbReference>
<organism evidence="2 3">
    <name type="scientific">Lentinus brumalis</name>
    <dbReference type="NCBI Taxonomy" id="2498619"/>
    <lineage>
        <taxon>Eukaryota</taxon>
        <taxon>Fungi</taxon>
        <taxon>Dikarya</taxon>
        <taxon>Basidiomycota</taxon>
        <taxon>Agaricomycotina</taxon>
        <taxon>Agaricomycetes</taxon>
        <taxon>Polyporales</taxon>
        <taxon>Polyporaceae</taxon>
        <taxon>Lentinus</taxon>
    </lineage>
</organism>
<dbReference type="Proteomes" id="UP000256964">
    <property type="component" value="Unassembled WGS sequence"/>
</dbReference>
<evidence type="ECO:0000313" key="3">
    <source>
        <dbReference type="Proteomes" id="UP000256964"/>
    </source>
</evidence>
<dbReference type="EMBL" id="KZ857408">
    <property type="protein sequence ID" value="RDX48985.1"/>
    <property type="molecule type" value="Genomic_DNA"/>
</dbReference>
<reference evidence="2 3" key="1">
    <citation type="journal article" date="2018" name="Biotechnol. Biofuels">
        <title>Integrative visual omics of the white-rot fungus Polyporus brumalis exposes the biotechnological potential of its oxidative enzymes for delignifying raw plant biomass.</title>
        <authorList>
            <person name="Miyauchi S."/>
            <person name="Rancon A."/>
            <person name="Drula E."/>
            <person name="Hage H."/>
            <person name="Chaduli D."/>
            <person name="Favel A."/>
            <person name="Grisel S."/>
            <person name="Henrissat B."/>
            <person name="Herpoel-Gimbert I."/>
            <person name="Ruiz-Duenas F.J."/>
            <person name="Chevret D."/>
            <person name="Hainaut M."/>
            <person name="Lin J."/>
            <person name="Wang M."/>
            <person name="Pangilinan J."/>
            <person name="Lipzen A."/>
            <person name="Lesage-Meessen L."/>
            <person name="Navarro D."/>
            <person name="Riley R."/>
            <person name="Grigoriev I.V."/>
            <person name="Zhou S."/>
            <person name="Raouche S."/>
            <person name="Rosso M.N."/>
        </authorList>
    </citation>
    <scope>NUCLEOTIDE SEQUENCE [LARGE SCALE GENOMIC DNA]</scope>
    <source>
        <strain evidence="2 3">BRFM 1820</strain>
    </source>
</reference>
<dbReference type="SMART" id="SM00225">
    <property type="entry name" value="BTB"/>
    <property type="match status" value="1"/>
</dbReference>
<sequence>MSEHTRKRARLDSEELDGNVELAAWRQMAGEEIASVVEHKRDDEFWYEDGNIILVAGDTGFCVFKGILSDHSPVFRDMFSLPQPPNLAPSSAAERCPVVSLTDSPNELRYLLRACIPKNVEHRYLPPEPTYDEIASLIRLGHKYQIQKLVDSSIAYLRRYYPNDFDAWDKLGQHKRPPKFRSLNAIGVVNLARLTGCMDLLPAALLAICFFKKDFAFSSVPSGAPGGQTEKLSMDDIQLCFYARVELASVGVEMGLRICHPVVANTCAQPRTCKAALIDLISTQHEDGHALYALNAFRSYSACYQSARATTCRACYAMLEERDTSERRAMWKKLPELLGMVVNGWAPEDNAGAAAPQAAI</sequence>
<dbReference type="SUPFAM" id="SSF54695">
    <property type="entry name" value="POZ domain"/>
    <property type="match status" value="1"/>
</dbReference>
<proteinExistence type="predicted"/>
<dbReference type="InterPro" id="IPR000210">
    <property type="entry name" value="BTB/POZ_dom"/>
</dbReference>
<dbReference type="Gene3D" id="3.30.710.10">
    <property type="entry name" value="Potassium Channel Kv1.1, Chain A"/>
    <property type="match status" value="1"/>
</dbReference>
<dbReference type="AlphaFoldDB" id="A0A371D8X0"/>
<keyword evidence="3" id="KW-1185">Reference proteome</keyword>
<dbReference type="Pfam" id="PF00651">
    <property type="entry name" value="BTB"/>
    <property type="match status" value="1"/>
</dbReference>
<name>A0A371D8X0_9APHY</name>
<feature type="domain" description="BTB" evidence="1">
    <location>
        <begin position="50"/>
        <end position="161"/>
    </location>
</feature>
<accession>A0A371D8X0</accession>
<dbReference type="OrthoDB" id="3036049at2759"/>
<evidence type="ECO:0000313" key="2">
    <source>
        <dbReference type="EMBL" id="RDX48985.1"/>
    </source>
</evidence>
<evidence type="ECO:0000259" key="1">
    <source>
        <dbReference type="SMART" id="SM00225"/>
    </source>
</evidence>
<protein>
    <recommendedName>
        <fullName evidence="1">BTB domain-containing protein</fullName>
    </recommendedName>
</protein>